<evidence type="ECO:0008006" key="8">
    <source>
        <dbReference type="Google" id="ProtNLM"/>
    </source>
</evidence>
<feature type="domain" description="MutL C-terminal dimerisation" evidence="4">
    <location>
        <begin position="594"/>
        <end position="814"/>
    </location>
</feature>
<dbReference type="OMA" id="NKWPMFY"/>
<dbReference type="GeneID" id="19300555"/>
<proteinExistence type="inferred from homology"/>
<reference evidence="6 7" key="1">
    <citation type="journal article" date="2012" name="Science">
        <title>The Paleozoic origin of enzymatic lignin decomposition reconstructed from 31 fungal genomes.</title>
        <authorList>
            <person name="Floudas D."/>
            <person name="Binder M."/>
            <person name="Riley R."/>
            <person name="Barry K."/>
            <person name="Blanchette R.A."/>
            <person name="Henrissat B."/>
            <person name="Martinez A.T."/>
            <person name="Otillar R."/>
            <person name="Spatafora J.W."/>
            <person name="Yadav J.S."/>
            <person name="Aerts A."/>
            <person name="Benoit I."/>
            <person name="Boyd A."/>
            <person name="Carlson A."/>
            <person name="Copeland A."/>
            <person name="Coutinho P.M."/>
            <person name="de Vries R.P."/>
            <person name="Ferreira P."/>
            <person name="Findley K."/>
            <person name="Foster B."/>
            <person name="Gaskell J."/>
            <person name="Glotzer D."/>
            <person name="Gorecki P."/>
            <person name="Heitman J."/>
            <person name="Hesse C."/>
            <person name="Hori C."/>
            <person name="Igarashi K."/>
            <person name="Jurgens J.A."/>
            <person name="Kallen N."/>
            <person name="Kersten P."/>
            <person name="Kohler A."/>
            <person name="Kuees U."/>
            <person name="Kumar T.K.A."/>
            <person name="Kuo A."/>
            <person name="LaButti K."/>
            <person name="Larrondo L.F."/>
            <person name="Lindquist E."/>
            <person name="Ling A."/>
            <person name="Lombard V."/>
            <person name="Lucas S."/>
            <person name="Lundell T."/>
            <person name="Martin R."/>
            <person name="McLaughlin D.J."/>
            <person name="Morgenstern I."/>
            <person name="Morin E."/>
            <person name="Murat C."/>
            <person name="Nagy L.G."/>
            <person name="Nolan M."/>
            <person name="Ohm R.A."/>
            <person name="Patyshakuliyeva A."/>
            <person name="Rokas A."/>
            <person name="Ruiz-Duenas F.J."/>
            <person name="Sabat G."/>
            <person name="Salamov A."/>
            <person name="Samejima M."/>
            <person name="Schmutz J."/>
            <person name="Slot J.C."/>
            <person name="St John F."/>
            <person name="Stenlid J."/>
            <person name="Sun H."/>
            <person name="Sun S."/>
            <person name="Syed K."/>
            <person name="Tsang A."/>
            <person name="Wiebenga A."/>
            <person name="Young D."/>
            <person name="Pisabarro A."/>
            <person name="Eastwood D.C."/>
            <person name="Martin F."/>
            <person name="Cullen D."/>
            <person name="Grigoriev I.V."/>
            <person name="Hibbett D.S."/>
        </authorList>
    </citation>
    <scope>NUCLEOTIDE SEQUENCE [LARGE SCALE GENOMIC DNA]</scope>
    <source>
        <strain evidence="6 7">ATCC 11539</strain>
    </source>
</reference>
<dbReference type="HOGENOM" id="CLU_005415_1_0_1"/>
<sequence>MSIERLAHGTRSKLRSTQILTSLPQIVTELVQNSLDAGASNIDVGVNCEDWNCWVRDDGHGMAKDGLDIVARGSEDGRYGRNYACSSKAYAINSLSNVSTFGFRGEALASAADLSCLEISSRTSHSRETWSVIVKSGKCLYSGPAVRWRMQTSGTVVWIRDAFFNLPVRRLSHPSPSRTLETIRRDLEQVALIFPGVTFSLEDSKKAESEGWTKGRLMTIPKTGSTLLTFRHIYGRALARHVEEIDVFYEGLRLQGFISLDGAPTKEPGASIPVYILFRTKTDFGDDAFASSTFLKHAYEEEGETSVPRQATRRSPRKQERKPVYVLNLSMSSGELDNCLDPAKANVQLKDNRAAQSLLSSVVGSFLTRNGFRNSGPSNVVESRDKKSTLPRKRLKVDGSFETSSVGTRQGENPTAVRWPPGTDVHLYALPEDYAGEEEAPEVVWADPSTGRMFVVDRRTGNSSLRTNAGTDGDARGTGHLSGRRTLTKPRKMDGGVSTDAELSAAPEWIREALQTNEVYDLTEPRIPTLPLSPGLPADFRSRNGLSSGPCDPHRYPPLIEHHGCGHAQNAGWGSTSWSPASQFDRAQLRAARVLEQVDRKFIACLLDASRRGGVIPLDGASTPRPPQNLVLIDQHAADERVRVEQFLQELCSGFLRGQDGYCGDVKGLEPPVPVLLTRYEAKRLTSCKNFQMAFSRWGIRFKDLDKVAEQDTSAHLAHPLGRSEGEAYVQVYVSAVPAIVSQKLVAGDDLRELIKGYLGRMEEEGAPSYRQDVDCAEDGPFSWLRALRWCPRQLIEVVNSKACRGAIMFNDSLSLVQCEQLIQKLADTAFPFQCAHGRPSLVPLANIGSLVRTSGRRRADVDWANSDFSISS</sequence>
<accession>S7S0C1</accession>
<dbReference type="GO" id="GO:0016887">
    <property type="term" value="F:ATP hydrolysis activity"/>
    <property type="evidence" value="ECO:0007669"/>
    <property type="project" value="InterPro"/>
</dbReference>
<evidence type="ECO:0000256" key="3">
    <source>
        <dbReference type="SAM" id="MobiDB-lite"/>
    </source>
</evidence>
<feature type="region of interest" description="Disordered" evidence="3">
    <location>
        <begin position="373"/>
        <end position="392"/>
    </location>
</feature>
<dbReference type="InterPro" id="IPR014721">
    <property type="entry name" value="Ribsml_uS5_D2-typ_fold_subgr"/>
</dbReference>
<name>S7S0C1_GLOTA</name>
<dbReference type="InterPro" id="IPR013507">
    <property type="entry name" value="DNA_mismatch_S5_2-like"/>
</dbReference>
<dbReference type="GO" id="GO:0061982">
    <property type="term" value="P:meiosis I cell cycle process"/>
    <property type="evidence" value="ECO:0007669"/>
    <property type="project" value="UniProtKB-ARBA"/>
</dbReference>
<dbReference type="SMART" id="SM01340">
    <property type="entry name" value="DNA_mis_repair"/>
    <property type="match status" value="1"/>
</dbReference>
<dbReference type="PANTHER" id="PTHR10073">
    <property type="entry name" value="DNA MISMATCH REPAIR PROTEIN MLH, PMS, MUTL"/>
    <property type="match status" value="1"/>
</dbReference>
<dbReference type="InterPro" id="IPR038973">
    <property type="entry name" value="MutL/Mlh/Pms-like"/>
</dbReference>
<dbReference type="AlphaFoldDB" id="S7S0C1"/>
<dbReference type="InterPro" id="IPR014762">
    <property type="entry name" value="DNA_mismatch_repair_CS"/>
</dbReference>
<dbReference type="PROSITE" id="PS00058">
    <property type="entry name" value="DNA_MISMATCH_REPAIR_1"/>
    <property type="match status" value="1"/>
</dbReference>
<dbReference type="eggNOG" id="KOG1977">
    <property type="taxonomic scope" value="Eukaryota"/>
</dbReference>
<feature type="domain" description="DNA mismatch repair protein S5" evidence="5">
    <location>
        <begin position="230"/>
        <end position="368"/>
    </location>
</feature>
<keyword evidence="7" id="KW-1185">Reference proteome</keyword>
<comment type="similarity">
    <text evidence="1">Belongs to the DNA mismatch repair MutL/HexB family.</text>
</comment>
<dbReference type="Gene3D" id="3.30.1540.20">
    <property type="entry name" value="MutL, C-terminal domain, dimerisation subdomain"/>
    <property type="match status" value="2"/>
</dbReference>
<evidence type="ECO:0000256" key="1">
    <source>
        <dbReference type="ARBA" id="ARBA00006082"/>
    </source>
</evidence>
<dbReference type="InterPro" id="IPR042120">
    <property type="entry name" value="MutL_C_dimsub"/>
</dbReference>
<dbReference type="STRING" id="670483.S7S0C1"/>
<dbReference type="RefSeq" id="XP_007862221.1">
    <property type="nucleotide sequence ID" value="XM_007864030.1"/>
</dbReference>
<dbReference type="SUPFAM" id="SSF118116">
    <property type="entry name" value="DNA mismatch repair protein MutL"/>
    <property type="match status" value="1"/>
</dbReference>
<evidence type="ECO:0000259" key="4">
    <source>
        <dbReference type="SMART" id="SM00853"/>
    </source>
</evidence>
<evidence type="ECO:0000256" key="2">
    <source>
        <dbReference type="ARBA" id="ARBA00022763"/>
    </source>
</evidence>
<feature type="region of interest" description="Disordered" evidence="3">
    <location>
        <begin position="461"/>
        <end position="500"/>
    </location>
</feature>
<dbReference type="GO" id="GO:0032300">
    <property type="term" value="C:mismatch repair complex"/>
    <property type="evidence" value="ECO:0007669"/>
    <property type="project" value="InterPro"/>
</dbReference>
<protein>
    <recommendedName>
        <fullName evidence="8">MutL C-terminal dimerisation domain-containing protein</fullName>
    </recommendedName>
</protein>
<dbReference type="KEGG" id="gtr:GLOTRDRAFT_119398"/>
<dbReference type="PANTHER" id="PTHR10073:SF47">
    <property type="entry name" value="DNA MISMATCH REPAIR PROTEIN MLH3"/>
    <property type="match status" value="1"/>
</dbReference>
<dbReference type="OrthoDB" id="429932at2759"/>
<dbReference type="InterPro" id="IPR036890">
    <property type="entry name" value="HATPase_C_sf"/>
</dbReference>
<gene>
    <name evidence="6" type="ORF">GLOTRDRAFT_119398</name>
</gene>
<dbReference type="EMBL" id="KB469297">
    <property type="protein sequence ID" value="EPQ59159.1"/>
    <property type="molecule type" value="Genomic_DNA"/>
</dbReference>
<feature type="compositionally biased region" description="Polar residues" evidence="3">
    <location>
        <begin position="461"/>
        <end position="470"/>
    </location>
</feature>
<evidence type="ECO:0000313" key="7">
    <source>
        <dbReference type="Proteomes" id="UP000030669"/>
    </source>
</evidence>
<dbReference type="GO" id="GO:0140664">
    <property type="term" value="F:ATP-dependent DNA damage sensor activity"/>
    <property type="evidence" value="ECO:0007669"/>
    <property type="project" value="InterPro"/>
</dbReference>
<evidence type="ECO:0000313" key="6">
    <source>
        <dbReference type="EMBL" id="EPQ59159.1"/>
    </source>
</evidence>
<dbReference type="SUPFAM" id="SSF55874">
    <property type="entry name" value="ATPase domain of HSP90 chaperone/DNA topoisomerase II/histidine kinase"/>
    <property type="match status" value="1"/>
</dbReference>
<dbReference type="Gene3D" id="3.30.230.10">
    <property type="match status" value="1"/>
</dbReference>
<feature type="region of interest" description="Disordered" evidence="3">
    <location>
        <begin position="401"/>
        <end position="420"/>
    </location>
</feature>
<dbReference type="GO" id="GO:0006298">
    <property type="term" value="P:mismatch repair"/>
    <property type="evidence" value="ECO:0007669"/>
    <property type="project" value="InterPro"/>
</dbReference>
<dbReference type="GO" id="GO:0005524">
    <property type="term" value="F:ATP binding"/>
    <property type="evidence" value="ECO:0007669"/>
    <property type="project" value="InterPro"/>
</dbReference>
<feature type="region of interest" description="Disordered" evidence="3">
    <location>
        <begin position="300"/>
        <end position="322"/>
    </location>
</feature>
<dbReference type="Proteomes" id="UP000030669">
    <property type="component" value="Unassembled WGS sequence"/>
</dbReference>
<dbReference type="Gene3D" id="3.30.565.10">
    <property type="entry name" value="Histidine kinase-like ATPase, C-terminal domain"/>
    <property type="match status" value="1"/>
</dbReference>
<keyword evidence="2" id="KW-0227">DNA damage</keyword>
<dbReference type="Pfam" id="PF13589">
    <property type="entry name" value="HATPase_c_3"/>
    <property type="match status" value="1"/>
</dbReference>
<evidence type="ECO:0000259" key="5">
    <source>
        <dbReference type="SMART" id="SM01340"/>
    </source>
</evidence>
<dbReference type="InterPro" id="IPR037198">
    <property type="entry name" value="MutL_C_sf"/>
</dbReference>
<dbReference type="GO" id="GO:0030983">
    <property type="term" value="F:mismatched DNA binding"/>
    <property type="evidence" value="ECO:0007669"/>
    <property type="project" value="InterPro"/>
</dbReference>
<dbReference type="SMART" id="SM00853">
    <property type="entry name" value="MutL_C"/>
    <property type="match status" value="1"/>
</dbReference>
<dbReference type="InterPro" id="IPR014790">
    <property type="entry name" value="MutL_C"/>
</dbReference>
<organism evidence="6 7">
    <name type="scientific">Gloeophyllum trabeum (strain ATCC 11539 / FP-39264 / Madison 617)</name>
    <name type="common">Brown rot fungus</name>
    <dbReference type="NCBI Taxonomy" id="670483"/>
    <lineage>
        <taxon>Eukaryota</taxon>
        <taxon>Fungi</taxon>
        <taxon>Dikarya</taxon>
        <taxon>Basidiomycota</taxon>
        <taxon>Agaricomycotina</taxon>
        <taxon>Agaricomycetes</taxon>
        <taxon>Gloeophyllales</taxon>
        <taxon>Gloeophyllaceae</taxon>
        <taxon>Gloeophyllum</taxon>
    </lineage>
</organism>
<feature type="compositionally biased region" description="Polar residues" evidence="3">
    <location>
        <begin position="401"/>
        <end position="413"/>
    </location>
</feature>